<dbReference type="CDD" id="cd00082">
    <property type="entry name" value="HisKA"/>
    <property type="match status" value="1"/>
</dbReference>
<dbReference type="EC" id="2.7.13.3" evidence="2"/>
<dbReference type="GO" id="GO:0004721">
    <property type="term" value="F:phosphoprotein phosphatase activity"/>
    <property type="evidence" value="ECO:0007669"/>
    <property type="project" value="TreeGrafter"/>
</dbReference>
<evidence type="ECO:0000256" key="1">
    <source>
        <dbReference type="ARBA" id="ARBA00000085"/>
    </source>
</evidence>
<evidence type="ECO:0000259" key="8">
    <source>
        <dbReference type="PROSITE" id="PS50109"/>
    </source>
</evidence>
<keyword evidence="5 9" id="KW-0418">Kinase</keyword>
<keyword evidence="10" id="KW-1185">Reference proteome</keyword>
<dbReference type="InterPro" id="IPR005467">
    <property type="entry name" value="His_kinase_dom"/>
</dbReference>
<keyword evidence="4" id="KW-0808">Transferase</keyword>
<evidence type="ECO:0000256" key="7">
    <source>
        <dbReference type="SAM" id="Phobius"/>
    </source>
</evidence>
<comment type="catalytic activity">
    <reaction evidence="1">
        <text>ATP + protein L-histidine = ADP + protein N-phospho-L-histidine.</text>
        <dbReference type="EC" id="2.7.13.3"/>
    </reaction>
</comment>
<dbReference type="PROSITE" id="PS50109">
    <property type="entry name" value="HIS_KIN"/>
    <property type="match status" value="1"/>
</dbReference>
<name>A0A9X3EXM5_9BACT</name>
<dbReference type="GO" id="GO:0005886">
    <property type="term" value="C:plasma membrane"/>
    <property type="evidence" value="ECO:0007669"/>
    <property type="project" value="TreeGrafter"/>
</dbReference>
<evidence type="ECO:0000313" key="9">
    <source>
        <dbReference type="EMBL" id="MCY1011265.1"/>
    </source>
</evidence>
<evidence type="ECO:0000256" key="5">
    <source>
        <dbReference type="ARBA" id="ARBA00022777"/>
    </source>
</evidence>
<dbReference type="Proteomes" id="UP001150924">
    <property type="component" value="Unassembled WGS sequence"/>
</dbReference>
<dbReference type="InterPro" id="IPR036890">
    <property type="entry name" value="HATPase_C_sf"/>
</dbReference>
<gene>
    <name evidence="9" type="ORF">OV079_38050</name>
</gene>
<dbReference type="PRINTS" id="PR00344">
    <property type="entry name" value="BCTRLSENSOR"/>
</dbReference>
<dbReference type="Gene3D" id="3.30.565.10">
    <property type="entry name" value="Histidine kinase-like ATPase, C-terminal domain"/>
    <property type="match status" value="1"/>
</dbReference>
<dbReference type="PANTHER" id="PTHR45453">
    <property type="entry name" value="PHOSPHATE REGULON SENSOR PROTEIN PHOR"/>
    <property type="match status" value="1"/>
</dbReference>
<dbReference type="PANTHER" id="PTHR45453:SF1">
    <property type="entry name" value="PHOSPHATE REGULON SENSOR PROTEIN PHOR"/>
    <property type="match status" value="1"/>
</dbReference>
<dbReference type="SUPFAM" id="SSF55874">
    <property type="entry name" value="ATPase domain of HSP90 chaperone/DNA topoisomerase II/histidine kinase"/>
    <property type="match status" value="1"/>
</dbReference>
<keyword evidence="3" id="KW-0597">Phosphoprotein</keyword>
<dbReference type="InterPro" id="IPR003661">
    <property type="entry name" value="HisK_dim/P_dom"/>
</dbReference>
<reference evidence="9" key="1">
    <citation type="submission" date="2022-11" db="EMBL/GenBank/DDBJ databases">
        <title>Minimal conservation of predation-associated metabolite biosynthetic gene clusters underscores biosynthetic potential of Myxococcota including descriptions for ten novel species: Archangium lansinium sp. nov., Myxococcus landrumus sp. nov., Nannocystis bai.</title>
        <authorList>
            <person name="Ahearne A."/>
            <person name="Stevens C."/>
            <person name="Phillips K."/>
        </authorList>
    </citation>
    <scope>NUCLEOTIDE SEQUENCE</scope>
    <source>
        <strain evidence="9">Na p29</strain>
    </source>
</reference>
<sequence>MTRGTRTMAIARMTRSISLPIILASGAVALCLALLVGWSYLFLQNPELVADLRGNWWLLAAGIGSLVVIMFVIVLFTVFLVREIREVRRQTSFIDSVTHELKSPLAALKLCLETLARPDLPGAQHERLRRMMHDDVERLTAFIDRVLTATRLAGEVRPSQHLTDISLAELARRCAAGVTRRAHLADDVVRVDIAPELRIVTDEVALAAVLENLIDNAIKYSGDDVAVVVSADAVEARGQVALEVRDRGIGIPRTHLRRVFERFYRVPDEAVRERRGTGLGLYVVSALVRSLGGRAEALSPGPGQGTTLRVTLPMRLRSA</sequence>
<dbReference type="AlphaFoldDB" id="A0A9X3EXM5"/>
<dbReference type="InterPro" id="IPR050351">
    <property type="entry name" value="BphY/WalK/GraS-like"/>
</dbReference>
<keyword evidence="7" id="KW-0472">Membrane</keyword>
<feature type="transmembrane region" description="Helical" evidence="7">
    <location>
        <begin position="55"/>
        <end position="81"/>
    </location>
</feature>
<accession>A0A9X3EXM5</accession>
<feature type="transmembrane region" description="Helical" evidence="7">
    <location>
        <begin position="21"/>
        <end position="43"/>
    </location>
</feature>
<evidence type="ECO:0000256" key="2">
    <source>
        <dbReference type="ARBA" id="ARBA00012438"/>
    </source>
</evidence>
<organism evidence="9 10">
    <name type="scientific">Nannocystis pusilla</name>
    <dbReference type="NCBI Taxonomy" id="889268"/>
    <lineage>
        <taxon>Bacteria</taxon>
        <taxon>Pseudomonadati</taxon>
        <taxon>Myxococcota</taxon>
        <taxon>Polyangia</taxon>
        <taxon>Nannocystales</taxon>
        <taxon>Nannocystaceae</taxon>
        <taxon>Nannocystis</taxon>
    </lineage>
</organism>
<evidence type="ECO:0000256" key="3">
    <source>
        <dbReference type="ARBA" id="ARBA00022553"/>
    </source>
</evidence>
<keyword evidence="7" id="KW-1133">Transmembrane helix</keyword>
<feature type="domain" description="Histidine kinase" evidence="8">
    <location>
        <begin position="96"/>
        <end position="316"/>
    </location>
</feature>
<evidence type="ECO:0000256" key="6">
    <source>
        <dbReference type="ARBA" id="ARBA00023012"/>
    </source>
</evidence>
<keyword evidence="6" id="KW-0902">Two-component regulatory system</keyword>
<dbReference type="Pfam" id="PF02518">
    <property type="entry name" value="HATPase_c"/>
    <property type="match status" value="1"/>
</dbReference>
<protein>
    <recommendedName>
        <fullName evidence="2">histidine kinase</fullName>
        <ecNumber evidence="2">2.7.13.3</ecNumber>
    </recommendedName>
</protein>
<keyword evidence="7" id="KW-0812">Transmembrane</keyword>
<dbReference type="Gene3D" id="1.10.287.130">
    <property type="match status" value="1"/>
</dbReference>
<evidence type="ECO:0000256" key="4">
    <source>
        <dbReference type="ARBA" id="ARBA00022679"/>
    </source>
</evidence>
<dbReference type="CDD" id="cd00075">
    <property type="entry name" value="HATPase"/>
    <property type="match status" value="1"/>
</dbReference>
<comment type="caution">
    <text evidence="9">The sequence shown here is derived from an EMBL/GenBank/DDBJ whole genome shotgun (WGS) entry which is preliminary data.</text>
</comment>
<dbReference type="GO" id="GO:0016036">
    <property type="term" value="P:cellular response to phosphate starvation"/>
    <property type="evidence" value="ECO:0007669"/>
    <property type="project" value="TreeGrafter"/>
</dbReference>
<dbReference type="Pfam" id="PF00512">
    <property type="entry name" value="HisKA"/>
    <property type="match status" value="1"/>
</dbReference>
<proteinExistence type="predicted"/>
<dbReference type="InterPro" id="IPR003594">
    <property type="entry name" value="HATPase_dom"/>
</dbReference>
<dbReference type="GO" id="GO:0000155">
    <property type="term" value="F:phosphorelay sensor kinase activity"/>
    <property type="evidence" value="ECO:0007669"/>
    <property type="project" value="InterPro"/>
</dbReference>
<evidence type="ECO:0000313" key="10">
    <source>
        <dbReference type="Proteomes" id="UP001150924"/>
    </source>
</evidence>
<dbReference type="SUPFAM" id="SSF47384">
    <property type="entry name" value="Homodimeric domain of signal transducing histidine kinase"/>
    <property type="match status" value="1"/>
</dbReference>
<dbReference type="SMART" id="SM00388">
    <property type="entry name" value="HisKA"/>
    <property type="match status" value="1"/>
</dbReference>
<dbReference type="InterPro" id="IPR004358">
    <property type="entry name" value="Sig_transdc_His_kin-like_C"/>
</dbReference>
<dbReference type="EMBL" id="JAPNKE010000002">
    <property type="protein sequence ID" value="MCY1011265.1"/>
    <property type="molecule type" value="Genomic_DNA"/>
</dbReference>
<dbReference type="SMART" id="SM00387">
    <property type="entry name" value="HATPase_c"/>
    <property type="match status" value="1"/>
</dbReference>
<dbReference type="InterPro" id="IPR036097">
    <property type="entry name" value="HisK_dim/P_sf"/>
</dbReference>
<dbReference type="RefSeq" id="WP_267774508.1">
    <property type="nucleotide sequence ID" value="NZ_JAPNKE010000002.1"/>
</dbReference>